<feature type="transmembrane region" description="Helical" evidence="6">
    <location>
        <begin position="283"/>
        <end position="304"/>
    </location>
</feature>
<feature type="transmembrane region" description="Helical" evidence="6">
    <location>
        <begin position="324"/>
        <end position="345"/>
    </location>
</feature>
<keyword evidence="5 6" id="KW-0472">Membrane</keyword>
<dbReference type="SUPFAM" id="SSF55729">
    <property type="entry name" value="Acyl-CoA N-acyltransferases (Nat)"/>
    <property type="match status" value="1"/>
</dbReference>
<evidence type="ECO:0000259" key="7">
    <source>
        <dbReference type="Pfam" id="PF09924"/>
    </source>
</evidence>
<protein>
    <submittedName>
        <fullName evidence="8">DUF2156 domain-containing protein</fullName>
    </submittedName>
</protein>
<keyword evidence="2" id="KW-1003">Cell membrane</keyword>
<evidence type="ECO:0000256" key="1">
    <source>
        <dbReference type="ARBA" id="ARBA00004651"/>
    </source>
</evidence>
<keyword evidence="9" id="KW-1185">Reference proteome</keyword>
<evidence type="ECO:0000313" key="9">
    <source>
        <dbReference type="Proteomes" id="UP001275440"/>
    </source>
</evidence>
<name>A0ABU3WP88_9NOCA</name>
<feature type="transmembrane region" description="Helical" evidence="6">
    <location>
        <begin position="110"/>
        <end position="127"/>
    </location>
</feature>
<dbReference type="Proteomes" id="UP001275440">
    <property type="component" value="Unassembled WGS sequence"/>
</dbReference>
<dbReference type="EMBL" id="WBMO01000001">
    <property type="protein sequence ID" value="MDV2475815.1"/>
    <property type="molecule type" value="Genomic_DNA"/>
</dbReference>
<organism evidence="8 9">
    <name type="scientific">Rhodococcus zopfii</name>
    <dbReference type="NCBI Taxonomy" id="43772"/>
    <lineage>
        <taxon>Bacteria</taxon>
        <taxon>Bacillati</taxon>
        <taxon>Actinomycetota</taxon>
        <taxon>Actinomycetes</taxon>
        <taxon>Mycobacteriales</taxon>
        <taxon>Nocardiaceae</taxon>
        <taxon>Rhodococcus</taxon>
    </lineage>
</organism>
<keyword evidence="4 6" id="KW-1133">Transmembrane helix</keyword>
<feature type="transmembrane region" description="Helical" evidence="6">
    <location>
        <begin position="68"/>
        <end position="90"/>
    </location>
</feature>
<feature type="domain" description="Phosphatidylglycerol lysyltransferase C-terminal" evidence="7">
    <location>
        <begin position="464"/>
        <end position="764"/>
    </location>
</feature>
<evidence type="ECO:0000256" key="2">
    <source>
        <dbReference type="ARBA" id="ARBA00022475"/>
    </source>
</evidence>
<evidence type="ECO:0000256" key="5">
    <source>
        <dbReference type="ARBA" id="ARBA00023136"/>
    </source>
</evidence>
<reference evidence="8 9" key="1">
    <citation type="submission" date="2019-10" db="EMBL/GenBank/DDBJ databases">
        <title>Draft Genome Assembly of Rhodococcus zopfii DSM44189.</title>
        <authorList>
            <person name="Sutton J.M."/>
            <person name="Akob D.M."/>
            <person name="Bushman T.J."/>
        </authorList>
    </citation>
    <scope>NUCLEOTIDE SEQUENCE [LARGE SCALE GENOMIC DNA]</scope>
    <source>
        <strain evidence="8 9">DSM 44189</strain>
    </source>
</reference>
<proteinExistence type="predicted"/>
<gene>
    <name evidence="8" type="ORF">F8M49_11445</name>
</gene>
<dbReference type="InterPro" id="IPR051211">
    <property type="entry name" value="PG_lysyltransferase"/>
</dbReference>
<dbReference type="InterPro" id="IPR016181">
    <property type="entry name" value="Acyl_CoA_acyltransferase"/>
</dbReference>
<evidence type="ECO:0000256" key="6">
    <source>
        <dbReference type="SAM" id="Phobius"/>
    </source>
</evidence>
<comment type="caution">
    <text evidence="8">The sequence shown here is derived from an EMBL/GenBank/DDBJ whole genome shotgun (WGS) entry which is preliminary data.</text>
</comment>
<evidence type="ECO:0000256" key="4">
    <source>
        <dbReference type="ARBA" id="ARBA00022989"/>
    </source>
</evidence>
<dbReference type="PANTHER" id="PTHR34697">
    <property type="entry name" value="PHOSPHATIDYLGLYCEROL LYSYLTRANSFERASE"/>
    <property type="match status" value="1"/>
</dbReference>
<comment type="subcellular location">
    <subcellularLocation>
        <location evidence="1">Cell membrane</location>
        <topology evidence="1">Multi-pass membrane protein</topology>
    </subcellularLocation>
</comment>
<accession>A0ABU3WP88</accession>
<sequence length="800" mass="86627">MTGSLRHGPSPDIARWVSSGVESFGDGHPWVLWSSGLFASGIVEYVLVTVVVLAVAVPVEHRIGTGRFVVAAVVTQGVGAALALLIALIASTVPNTWGIELHGHVVEDPLAWVLGTLLASTAVMDTLWRRRIRTLVLVFLVTAALFAGHLQDVTRLCAAVAGVILGPWLCGRSARGPALGGSVREQRTLIALVVAASVLGPIVAAFSPHAIGPLSALRMLFDQVPYSARELVDVCADPALHDECRKGQQALRLSGLGPLMMNLMPSIVLLVSADGLRRGRHAGWLLSVWAHTALIGTAAASLVAEATEQDETRSLLYGQHRHSSVYMELTPLLALVAILMVLLASRRLFEVRAPRGTYPPVWLGTLGALAVATLVYVGAGSLLSGGFDRDPGTWTLLRDMPRRLIPPVYLQLFEPPVLPLTSAATLLFEWAGVLVWLVFCVLMLRSFRVPALGHDVDAQRRVRRLLHSPGGSSLSWMTTWDGNHYWFSSDDRHAVAYRVHAGVALTTCDPIGDRGTLLAAIDEFAAFCAENGWTPCLYSVGEPTAVIAREHGWTCLQVAEETVIQLDGLAFTGKKFQDVRTALNRARKDGVTAEWTSLHDAPLAVVEQIVAISEEWVADKGLPEMGFTLGGLEELRDPEVRLLLAIDEDRHVHAVTSWMPVYRDGALVALTLDFMRRRSDGFRPSMEFLIASAASAAQEQGLEYLSLSGAPLAAAARSDAMDRTTLDALLELLGRTLEPVYGFRSLLAFKSKFQPEYRPVYMVFPDPAALPAIGVAVGHAYLPDVSLGQGRRLLARLLRR</sequence>
<feature type="transmembrane region" description="Helical" evidence="6">
    <location>
        <begin position="357"/>
        <end position="379"/>
    </location>
</feature>
<dbReference type="InterPro" id="IPR024320">
    <property type="entry name" value="LPG_synthase_C"/>
</dbReference>
<feature type="transmembrane region" description="Helical" evidence="6">
    <location>
        <begin position="30"/>
        <end position="56"/>
    </location>
</feature>
<evidence type="ECO:0000256" key="3">
    <source>
        <dbReference type="ARBA" id="ARBA00022692"/>
    </source>
</evidence>
<feature type="transmembrane region" description="Helical" evidence="6">
    <location>
        <begin position="190"/>
        <end position="211"/>
    </location>
</feature>
<evidence type="ECO:0000313" key="8">
    <source>
        <dbReference type="EMBL" id="MDV2475815.1"/>
    </source>
</evidence>
<feature type="transmembrane region" description="Helical" evidence="6">
    <location>
        <begin position="250"/>
        <end position="271"/>
    </location>
</feature>
<feature type="transmembrane region" description="Helical" evidence="6">
    <location>
        <begin position="423"/>
        <end position="444"/>
    </location>
</feature>
<keyword evidence="3 6" id="KW-0812">Transmembrane</keyword>
<dbReference type="Pfam" id="PF09924">
    <property type="entry name" value="LPG_synthase_C"/>
    <property type="match status" value="1"/>
</dbReference>
<dbReference type="PANTHER" id="PTHR34697:SF2">
    <property type="entry name" value="PHOSPHATIDYLGLYCEROL LYSYLTRANSFERASE"/>
    <property type="match status" value="1"/>
</dbReference>